<reference evidence="1 2" key="1">
    <citation type="submission" date="2015-01" db="EMBL/GenBank/DDBJ databases">
        <title>Evolution of Trichinella species and genotypes.</title>
        <authorList>
            <person name="Korhonen P.K."/>
            <person name="Edoardo P."/>
            <person name="Giuseppe L.R."/>
            <person name="Gasser R.B."/>
        </authorList>
    </citation>
    <scope>NUCLEOTIDE SEQUENCE [LARGE SCALE GENOMIC DNA]</scope>
    <source>
        <strain evidence="1">ISS37</strain>
    </source>
</reference>
<gene>
    <name evidence="1" type="ORF">T07_12091</name>
</gene>
<name>A0A0V0RCE1_9BILA</name>
<dbReference type="AlphaFoldDB" id="A0A0V0RCE1"/>
<comment type="caution">
    <text evidence="1">The sequence shown here is derived from an EMBL/GenBank/DDBJ whole genome shotgun (WGS) entry which is preliminary data.</text>
</comment>
<dbReference type="EMBL" id="JYDL01000877">
    <property type="protein sequence ID" value="KRX12064.1"/>
    <property type="molecule type" value="Genomic_DNA"/>
</dbReference>
<evidence type="ECO:0000313" key="2">
    <source>
        <dbReference type="Proteomes" id="UP000054630"/>
    </source>
</evidence>
<accession>A0A0V0RCE1</accession>
<dbReference type="Proteomes" id="UP000054630">
    <property type="component" value="Unassembled WGS sequence"/>
</dbReference>
<keyword evidence="2" id="KW-1185">Reference proteome</keyword>
<protein>
    <submittedName>
        <fullName evidence="1">Uncharacterized protein</fullName>
    </submittedName>
</protein>
<proteinExistence type="predicted"/>
<organism evidence="1 2">
    <name type="scientific">Trichinella nelsoni</name>
    <dbReference type="NCBI Taxonomy" id="6336"/>
    <lineage>
        <taxon>Eukaryota</taxon>
        <taxon>Metazoa</taxon>
        <taxon>Ecdysozoa</taxon>
        <taxon>Nematoda</taxon>
        <taxon>Enoplea</taxon>
        <taxon>Dorylaimia</taxon>
        <taxon>Trichinellida</taxon>
        <taxon>Trichinellidae</taxon>
        <taxon>Trichinella</taxon>
    </lineage>
</organism>
<evidence type="ECO:0000313" key="1">
    <source>
        <dbReference type="EMBL" id="KRX12064.1"/>
    </source>
</evidence>
<sequence>MSLQFSASKIVPATCCKIQILHNKIQITFPAKTLPKILGFGASLHSALREVQQTNPRRSSCIVLEISQIK</sequence>